<protein>
    <submittedName>
        <fullName evidence="2">SETMR methyltransferase</fullName>
    </submittedName>
</protein>
<dbReference type="GO" id="GO:0015074">
    <property type="term" value="P:DNA integration"/>
    <property type="evidence" value="ECO:0007669"/>
    <property type="project" value="TreeGrafter"/>
</dbReference>
<dbReference type="GO" id="GO:0006303">
    <property type="term" value="P:double-strand break repair via nonhomologous end joining"/>
    <property type="evidence" value="ECO:0007669"/>
    <property type="project" value="TreeGrafter"/>
</dbReference>
<keyword evidence="2" id="KW-0808">Transferase</keyword>
<dbReference type="GO" id="GO:0000729">
    <property type="term" value="P:DNA double-strand break processing"/>
    <property type="evidence" value="ECO:0007669"/>
    <property type="project" value="TreeGrafter"/>
</dbReference>
<gene>
    <name evidence="2" type="primary">Setmar_141</name>
    <name evidence="2" type="ORF">G6Z75_0011557</name>
</gene>
<accession>A0A836EA46</accession>
<dbReference type="GO" id="GO:0035861">
    <property type="term" value="C:site of double-strand break"/>
    <property type="evidence" value="ECO:0007669"/>
    <property type="project" value="TreeGrafter"/>
</dbReference>
<dbReference type="PANTHER" id="PTHR46060">
    <property type="entry name" value="MARINER MOS1 TRANSPOSASE-LIKE PROTEIN"/>
    <property type="match status" value="1"/>
</dbReference>
<dbReference type="GO" id="GO:0032259">
    <property type="term" value="P:methylation"/>
    <property type="evidence" value="ECO:0007669"/>
    <property type="project" value="UniProtKB-KW"/>
</dbReference>
<dbReference type="GO" id="GO:0005634">
    <property type="term" value="C:nucleus"/>
    <property type="evidence" value="ECO:0007669"/>
    <property type="project" value="TreeGrafter"/>
</dbReference>
<dbReference type="GO" id="GO:0000014">
    <property type="term" value="F:single-stranded DNA endodeoxyribonuclease activity"/>
    <property type="evidence" value="ECO:0007669"/>
    <property type="project" value="TreeGrafter"/>
</dbReference>
<comment type="caution">
    <text evidence="2">The sequence shown here is derived from an EMBL/GenBank/DDBJ whole genome shotgun (WGS) entry which is preliminary data.</text>
</comment>
<dbReference type="PANTHER" id="PTHR46060:SF2">
    <property type="entry name" value="HISTONE-LYSINE N-METHYLTRANSFERASE SETMAR"/>
    <property type="match status" value="1"/>
</dbReference>
<dbReference type="EMBL" id="JAANHZ010000612">
    <property type="protein sequence ID" value="KAG5309261.1"/>
    <property type="molecule type" value="Genomic_DNA"/>
</dbReference>
<evidence type="ECO:0000259" key="1">
    <source>
        <dbReference type="Pfam" id="PF17906"/>
    </source>
</evidence>
<organism evidence="2 3">
    <name type="scientific">Acromyrmex insinuator</name>
    <dbReference type="NCBI Taxonomy" id="230686"/>
    <lineage>
        <taxon>Eukaryota</taxon>
        <taxon>Metazoa</taxon>
        <taxon>Ecdysozoa</taxon>
        <taxon>Arthropoda</taxon>
        <taxon>Hexapoda</taxon>
        <taxon>Insecta</taxon>
        <taxon>Pterygota</taxon>
        <taxon>Neoptera</taxon>
        <taxon>Endopterygota</taxon>
        <taxon>Hymenoptera</taxon>
        <taxon>Apocrita</taxon>
        <taxon>Aculeata</taxon>
        <taxon>Formicoidea</taxon>
        <taxon>Formicidae</taxon>
        <taxon>Myrmicinae</taxon>
        <taxon>Acromyrmex</taxon>
    </lineage>
</organism>
<dbReference type="GO" id="GO:0000793">
    <property type="term" value="C:condensed chromosome"/>
    <property type="evidence" value="ECO:0007669"/>
    <property type="project" value="TreeGrafter"/>
</dbReference>
<keyword evidence="3" id="KW-1185">Reference proteome</keyword>
<dbReference type="GO" id="GO:0044774">
    <property type="term" value="P:mitotic DNA integrity checkpoint signaling"/>
    <property type="evidence" value="ECO:0007669"/>
    <property type="project" value="TreeGrafter"/>
</dbReference>
<dbReference type="Pfam" id="PF17906">
    <property type="entry name" value="HTH_48"/>
    <property type="match status" value="1"/>
</dbReference>
<dbReference type="InterPro" id="IPR052709">
    <property type="entry name" value="Transposase-MT_Hybrid"/>
</dbReference>
<dbReference type="GO" id="GO:0044547">
    <property type="term" value="F:DNA topoisomerase binding"/>
    <property type="evidence" value="ECO:0007669"/>
    <property type="project" value="TreeGrafter"/>
</dbReference>
<sequence length="87" mass="10142">KNEKEAIPSNFLYEFKLGSKAAETNRKINETFGPETTNEWIVQRWFQKFRNGKIFNNQAAAKTAFREFVDSRTPEFYANGIKELVSC</sequence>
<dbReference type="InterPro" id="IPR041426">
    <property type="entry name" value="Mos1_HTH"/>
</dbReference>
<dbReference type="GO" id="GO:0003690">
    <property type="term" value="F:double-stranded DNA binding"/>
    <property type="evidence" value="ECO:0007669"/>
    <property type="project" value="TreeGrafter"/>
</dbReference>
<keyword evidence="2" id="KW-0489">Methyltransferase</keyword>
<dbReference type="GO" id="GO:0042800">
    <property type="term" value="F:histone H3K4 methyltransferase activity"/>
    <property type="evidence" value="ECO:0007669"/>
    <property type="project" value="TreeGrafter"/>
</dbReference>
<dbReference type="GO" id="GO:0003697">
    <property type="term" value="F:single-stranded DNA binding"/>
    <property type="evidence" value="ECO:0007669"/>
    <property type="project" value="TreeGrafter"/>
</dbReference>
<feature type="non-terminal residue" evidence="2">
    <location>
        <position position="1"/>
    </location>
</feature>
<feature type="domain" description="Mos1 transposase HTH" evidence="1">
    <location>
        <begin position="4"/>
        <end position="53"/>
    </location>
</feature>
<evidence type="ECO:0000313" key="3">
    <source>
        <dbReference type="Proteomes" id="UP000667349"/>
    </source>
</evidence>
<dbReference type="GO" id="GO:0031297">
    <property type="term" value="P:replication fork processing"/>
    <property type="evidence" value="ECO:0007669"/>
    <property type="project" value="TreeGrafter"/>
</dbReference>
<feature type="non-terminal residue" evidence="2">
    <location>
        <position position="87"/>
    </location>
</feature>
<dbReference type="AlphaFoldDB" id="A0A836EA46"/>
<dbReference type="Gene3D" id="1.10.10.1450">
    <property type="match status" value="1"/>
</dbReference>
<proteinExistence type="predicted"/>
<dbReference type="GO" id="GO:0046975">
    <property type="term" value="F:histone H3K36 methyltransferase activity"/>
    <property type="evidence" value="ECO:0007669"/>
    <property type="project" value="TreeGrafter"/>
</dbReference>
<dbReference type="Proteomes" id="UP000667349">
    <property type="component" value="Unassembled WGS sequence"/>
</dbReference>
<evidence type="ECO:0000313" key="2">
    <source>
        <dbReference type="EMBL" id="KAG5309261.1"/>
    </source>
</evidence>
<name>A0A836EA46_9HYME</name>
<reference evidence="2" key="1">
    <citation type="submission" date="2020-02" db="EMBL/GenBank/DDBJ databases">
        <title>Relaxed selection underlies rapid genomic changes in the transitions from sociality to social parasitism in ants.</title>
        <authorList>
            <person name="Bi X."/>
        </authorList>
    </citation>
    <scope>NUCLEOTIDE SEQUENCE</scope>
    <source>
        <strain evidence="2">BGI-DK2013a</strain>
        <tissue evidence="2">Whole body</tissue>
    </source>
</reference>